<dbReference type="Proteomes" id="UP000051936">
    <property type="component" value="Unassembled WGS sequence"/>
</dbReference>
<dbReference type="PROSITE" id="PS51688">
    <property type="entry name" value="ICA"/>
    <property type="match status" value="1"/>
</dbReference>
<dbReference type="InterPro" id="IPR030392">
    <property type="entry name" value="S74_ICA"/>
</dbReference>
<evidence type="ECO:0000313" key="3">
    <source>
        <dbReference type="Proteomes" id="UP000051936"/>
    </source>
</evidence>
<dbReference type="STRING" id="989370.AOQ71_21210"/>
<dbReference type="GO" id="GO:0043565">
    <property type="term" value="F:sequence-specific DNA binding"/>
    <property type="evidence" value="ECO:0007669"/>
    <property type="project" value="TreeGrafter"/>
</dbReference>
<dbReference type="GO" id="GO:0016540">
    <property type="term" value="P:protein autoprocessing"/>
    <property type="evidence" value="ECO:0007669"/>
    <property type="project" value="TreeGrafter"/>
</dbReference>
<dbReference type="Gene3D" id="2.60.40.10">
    <property type="entry name" value="Immunoglobulins"/>
    <property type="match status" value="1"/>
</dbReference>
<dbReference type="EMBL" id="LJYG01000090">
    <property type="protein sequence ID" value="KRQ09151.1"/>
    <property type="molecule type" value="Genomic_DNA"/>
</dbReference>
<protein>
    <recommendedName>
        <fullName evidence="1">Peptidase S74 domain-containing protein</fullName>
    </recommendedName>
</protein>
<proteinExistence type="predicted"/>
<reference evidence="2 3" key="1">
    <citation type="submission" date="2015-09" db="EMBL/GenBank/DDBJ databases">
        <title>Draft Genome Sequence of Bradyrhizobium manausense Strain BR 3351T, a Novel Symbiotic Nitrogen-Fixing Alphaproteobacterium Isolated from Brazilian Amazon Rain Forest.</title>
        <authorList>
            <person name="De Araujo J.L."/>
            <person name="Zilli J.E."/>
        </authorList>
    </citation>
    <scope>NUCLEOTIDE SEQUENCE [LARGE SCALE GENOMIC DNA]</scope>
    <source>
        <strain evidence="2 3">BR3351</strain>
    </source>
</reference>
<name>A0A0R3DQH2_9BRAD</name>
<dbReference type="GO" id="GO:0003700">
    <property type="term" value="F:DNA-binding transcription factor activity"/>
    <property type="evidence" value="ECO:0007669"/>
    <property type="project" value="TreeGrafter"/>
</dbReference>
<dbReference type="InterPro" id="IPR036514">
    <property type="entry name" value="SGNH_hydro_sf"/>
</dbReference>
<dbReference type="InterPro" id="IPR032179">
    <property type="entry name" value="Cry22Aa_Ig-like"/>
</dbReference>
<dbReference type="GO" id="GO:0045893">
    <property type="term" value="P:positive regulation of DNA-templated transcription"/>
    <property type="evidence" value="ECO:0007669"/>
    <property type="project" value="TreeGrafter"/>
</dbReference>
<dbReference type="InterPro" id="IPR044914">
    <property type="entry name" value="Endosialidase_C_dom_sf"/>
</dbReference>
<dbReference type="AlphaFoldDB" id="A0A0R3DQH2"/>
<gene>
    <name evidence="2" type="ORF">AOQ71_21210</name>
</gene>
<dbReference type="SUPFAM" id="SSF52266">
    <property type="entry name" value="SGNH hydrolase"/>
    <property type="match status" value="1"/>
</dbReference>
<feature type="domain" description="Peptidase S74" evidence="1">
    <location>
        <begin position="681"/>
        <end position="780"/>
    </location>
</feature>
<evidence type="ECO:0000259" key="1">
    <source>
        <dbReference type="PROSITE" id="PS51688"/>
    </source>
</evidence>
<dbReference type="PANTHER" id="PTHR13029:SF18">
    <property type="entry name" value="MYELIN REGULATORY FACTOR HOMOLOG 1"/>
    <property type="match status" value="1"/>
</dbReference>
<comment type="caution">
    <text evidence="2">The sequence shown here is derived from an EMBL/GenBank/DDBJ whole genome shotgun (WGS) entry which is preliminary data.</text>
</comment>
<evidence type="ECO:0000313" key="2">
    <source>
        <dbReference type="EMBL" id="KRQ09151.1"/>
    </source>
</evidence>
<dbReference type="Gene3D" id="4.10.1090.10">
    <property type="entry name" value="Endosialidase, domain 4"/>
    <property type="match status" value="1"/>
</dbReference>
<dbReference type="InterPro" id="IPR013783">
    <property type="entry name" value="Ig-like_fold"/>
</dbReference>
<dbReference type="Pfam" id="PF13884">
    <property type="entry name" value="Peptidase_S74"/>
    <property type="match status" value="1"/>
</dbReference>
<dbReference type="Pfam" id="PF16403">
    <property type="entry name" value="Bact_surface_Ig-like"/>
    <property type="match status" value="1"/>
</dbReference>
<organism evidence="2 3">
    <name type="scientific">Bradyrhizobium manausense</name>
    <dbReference type="NCBI Taxonomy" id="989370"/>
    <lineage>
        <taxon>Bacteria</taxon>
        <taxon>Pseudomonadati</taxon>
        <taxon>Pseudomonadota</taxon>
        <taxon>Alphaproteobacteria</taxon>
        <taxon>Hyphomicrobiales</taxon>
        <taxon>Nitrobacteraceae</taxon>
        <taxon>Bradyrhizobium</taxon>
    </lineage>
</organism>
<dbReference type="Gene3D" id="3.40.50.1110">
    <property type="entry name" value="SGNH hydrolase"/>
    <property type="match status" value="1"/>
</dbReference>
<sequence length="933" mass="95487">MESDIAAMVAALGANSHYLILSILNGEFGSNEYSGGSGYNQIVSINSYLASTYPGHYLDIRSYLIQHGLSDAGIATSSQDLTDIGHDIPPTDLRYDSIHLNAAGYRIVAQQVANFVSGTLDTSNSSGVLTPSSLMSVFASPYALGTSVRSAGAFSAIGIGTSSPSTGLTITGGNVTFAQDNGILYLKQSNLNGAAGLQVSGNGNYVQTLGTGLVPNSDNVQSFGVGPTQQRYYAAFLGTGPSTIAGSLSIGTTTQSSPSNGLLVWGNVAVGTTSSSQKLYVAGGNVQIENGRQYLTKDASGNSMFVANTLGSDLYLGGNYVNNLYLGTGFTGESQALTILNGGNVGIGTINPAYTLDVAKSLSAGNVDAIRVINNTTQALGNAVSILLSDSNSTTDLGAKIQAVTENATGGNRQSGLAILTSYQGASTTPLERVRITGTGSVGVGTTSPTSKLEVVGNIQISNSGGGIYFRNSDTTGGNSLVLAGDGTTLQIGGSFVPYPDNTYTLGIASQRWAALNVGTGAATFGGSATVAGNFSVGTTTTSGNKIAITGGNVLFAQDNGTLLFRKSDSTGSAGLQTSGNGNYVQAMGSGFLPQTDNTLSLGFSATSQRWFSLYVGTGASSFAGTLAVGTSTSYSKLTVWGADTASSTLAFNVVNNASSTVFAVFDGGNAQLSGTLTQSSDARLKTNVDSLDASSSLSAINQLNPVSYDWLDPEKGGVRQYGFLAQQVQSIFPNLVSTTSPTALTPDGTLGLNYLGLISPIVKAIQALSSELSSLQATVAGFADSFTSKHISTQELCLSDQTGQTCITKSQLDVFLSGQPAVQISTPAPLTIGSTSTPPTIRLAGANPATLNVGDTYTDLGAIATDNLGHDLSYRIFLNGALISNIVIDTTHVATDTIDYVATDTWGNTSTSTRTVIILPQASLFTATSTTQ</sequence>
<keyword evidence="3" id="KW-1185">Reference proteome</keyword>
<dbReference type="PANTHER" id="PTHR13029">
    <property type="match status" value="1"/>
</dbReference>
<dbReference type="InterPro" id="IPR051577">
    <property type="entry name" value="MRF-like"/>
</dbReference>
<dbReference type="Gene3D" id="1.10.10.10">
    <property type="entry name" value="Winged helix-like DNA-binding domain superfamily/Winged helix DNA-binding domain"/>
    <property type="match status" value="1"/>
</dbReference>
<dbReference type="InterPro" id="IPR036388">
    <property type="entry name" value="WH-like_DNA-bd_sf"/>
</dbReference>
<accession>A0A0R3DQH2</accession>
<dbReference type="GO" id="GO:0016788">
    <property type="term" value="F:hydrolase activity, acting on ester bonds"/>
    <property type="evidence" value="ECO:0007669"/>
    <property type="project" value="UniProtKB-ARBA"/>
</dbReference>